<evidence type="ECO:0000313" key="1">
    <source>
        <dbReference type="EMBL" id="MEQ2238452.1"/>
    </source>
</evidence>
<dbReference type="EMBL" id="JAHRIQ010051923">
    <property type="protein sequence ID" value="MEQ2238452.1"/>
    <property type="molecule type" value="Genomic_DNA"/>
</dbReference>
<gene>
    <name evidence="1" type="ORF">ILYODFUR_033187</name>
</gene>
<reference evidence="1 2" key="1">
    <citation type="submission" date="2021-06" db="EMBL/GenBank/DDBJ databases">
        <authorList>
            <person name="Palmer J.M."/>
        </authorList>
    </citation>
    <scope>NUCLEOTIDE SEQUENCE [LARGE SCALE GENOMIC DNA]</scope>
    <source>
        <strain evidence="2">if_2019</strain>
        <tissue evidence="1">Muscle</tissue>
    </source>
</reference>
<comment type="caution">
    <text evidence="1">The sequence shown here is derived from an EMBL/GenBank/DDBJ whole genome shotgun (WGS) entry which is preliminary data.</text>
</comment>
<name>A0ABV0U1I9_9TELE</name>
<evidence type="ECO:0000313" key="2">
    <source>
        <dbReference type="Proteomes" id="UP001482620"/>
    </source>
</evidence>
<keyword evidence="2" id="KW-1185">Reference proteome</keyword>
<sequence>MLKVYISCLASMTSYHRHTSLIVKSYPPLYICKMHFNISPHYLHLLPTYFFQSAIPVVLTHSLQMLTRGVHLPSSLCSVPFCQLPLKRTNTHLKETMEALFRVGTPLIQTALYQG</sequence>
<organism evidence="1 2">
    <name type="scientific">Ilyodon furcidens</name>
    <name type="common">goldbreast splitfin</name>
    <dbReference type="NCBI Taxonomy" id="33524"/>
    <lineage>
        <taxon>Eukaryota</taxon>
        <taxon>Metazoa</taxon>
        <taxon>Chordata</taxon>
        <taxon>Craniata</taxon>
        <taxon>Vertebrata</taxon>
        <taxon>Euteleostomi</taxon>
        <taxon>Actinopterygii</taxon>
        <taxon>Neopterygii</taxon>
        <taxon>Teleostei</taxon>
        <taxon>Neoteleostei</taxon>
        <taxon>Acanthomorphata</taxon>
        <taxon>Ovalentaria</taxon>
        <taxon>Atherinomorphae</taxon>
        <taxon>Cyprinodontiformes</taxon>
        <taxon>Goodeidae</taxon>
        <taxon>Ilyodon</taxon>
    </lineage>
</organism>
<protein>
    <submittedName>
        <fullName evidence="1">Uncharacterized protein</fullName>
    </submittedName>
</protein>
<proteinExistence type="predicted"/>
<accession>A0ABV0U1I9</accession>
<dbReference type="Proteomes" id="UP001482620">
    <property type="component" value="Unassembled WGS sequence"/>
</dbReference>